<feature type="transmembrane region" description="Helical" evidence="1">
    <location>
        <begin position="31"/>
        <end position="52"/>
    </location>
</feature>
<keyword evidence="1" id="KW-0472">Membrane</keyword>
<organism evidence="2 3">
    <name type="scientific">Amycolatopsis taiwanensis</name>
    <dbReference type="NCBI Taxonomy" id="342230"/>
    <lineage>
        <taxon>Bacteria</taxon>
        <taxon>Bacillati</taxon>
        <taxon>Actinomycetota</taxon>
        <taxon>Actinomycetes</taxon>
        <taxon>Pseudonocardiales</taxon>
        <taxon>Pseudonocardiaceae</taxon>
        <taxon>Amycolatopsis</taxon>
    </lineage>
</organism>
<feature type="transmembrane region" description="Helical" evidence="1">
    <location>
        <begin position="64"/>
        <end position="82"/>
    </location>
</feature>
<evidence type="ECO:0000313" key="2">
    <source>
        <dbReference type="EMBL" id="GLY63947.1"/>
    </source>
</evidence>
<dbReference type="Proteomes" id="UP001165136">
    <property type="component" value="Unassembled WGS sequence"/>
</dbReference>
<accession>A0A9W6QXN2</accession>
<gene>
    <name evidence="2" type="ORF">Atai01_05660</name>
</gene>
<comment type="caution">
    <text evidence="2">The sequence shown here is derived from an EMBL/GenBank/DDBJ whole genome shotgun (WGS) entry which is preliminary data.</text>
</comment>
<keyword evidence="3" id="KW-1185">Reference proteome</keyword>
<sequence>MKPAAVVFGWAGFNAILAAIMFAYGETLQFIGLYAAGVVLTVLVGLSVLLATKRSSGPHWRLPAGSRSAGLLGLAAILFGLGFVFTHWISYLALFPLLLAAFTFNRERLRAGTVPVPTEVRSSPVVPRPRSEHPVLERAARVTTVAVAGARILSALRQGRRRS</sequence>
<proteinExistence type="predicted"/>
<reference evidence="2" key="1">
    <citation type="submission" date="2023-03" db="EMBL/GenBank/DDBJ databases">
        <title>Amycolatopsis taiwanensis NBRC 103393.</title>
        <authorList>
            <person name="Ichikawa N."/>
            <person name="Sato H."/>
            <person name="Tonouchi N."/>
        </authorList>
    </citation>
    <scope>NUCLEOTIDE SEQUENCE</scope>
    <source>
        <strain evidence="2">NBRC 103393</strain>
    </source>
</reference>
<dbReference type="RefSeq" id="WP_027945972.1">
    <property type="nucleotide sequence ID" value="NZ_BSTI01000001.1"/>
</dbReference>
<keyword evidence="1" id="KW-0812">Transmembrane</keyword>
<evidence type="ECO:0000313" key="3">
    <source>
        <dbReference type="Proteomes" id="UP001165136"/>
    </source>
</evidence>
<name>A0A9W6QXN2_9PSEU</name>
<evidence type="ECO:0000256" key="1">
    <source>
        <dbReference type="SAM" id="Phobius"/>
    </source>
</evidence>
<protein>
    <submittedName>
        <fullName evidence="2">Uncharacterized protein</fullName>
    </submittedName>
</protein>
<dbReference type="EMBL" id="BSTI01000001">
    <property type="protein sequence ID" value="GLY63947.1"/>
    <property type="molecule type" value="Genomic_DNA"/>
</dbReference>
<feature type="transmembrane region" description="Helical" evidence="1">
    <location>
        <begin position="7"/>
        <end position="25"/>
    </location>
</feature>
<dbReference type="AlphaFoldDB" id="A0A9W6QXN2"/>
<keyword evidence="1" id="KW-1133">Transmembrane helix</keyword>